<evidence type="ECO:0000313" key="3">
    <source>
        <dbReference type="Proteomes" id="UP000005435"/>
    </source>
</evidence>
<reference evidence="2 3" key="2">
    <citation type="journal article" date="2012" name="Stand. Genomic Sci.">
        <title>Complete Genome Sequence of Clostridium clariflavum DSM 19732.</title>
        <authorList>
            <person name="Izquierdo J.A."/>
            <person name="Goodwin L."/>
            <person name="Davenport K.W."/>
            <person name="Teshima H."/>
            <person name="Bruce D."/>
            <person name="Detter C."/>
            <person name="Tapia R."/>
            <person name="Han S."/>
            <person name="Land M."/>
            <person name="Hauser L."/>
            <person name="Jeffries C.D."/>
            <person name="Han J."/>
            <person name="Pitluck S."/>
            <person name="Nolan M."/>
            <person name="Chen A."/>
            <person name="Huntemann M."/>
            <person name="Mavromatis K."/>
            <person name="Mikhailova N."/>
            <person name="Liolios K."/>
            <person name="Woyke T."/>
            <person name="Lynd L.R."/>
        </authorList>
    </citation>
    <scope>NUCLEOTIDE SEQUENCE [LARGE SCALE GENOMIC DNA]</scope>
    <source>
        <strain evidence="3">DSM 19732 / NBRC 101661 / EBR45</strain>
    </source>
</reference>
<dbReference type="KEGG" id="ccl:Clocl_1841"/>
<dbReference type="HOGENOM" id="CLU_3097323_0_0_9"/>
<name>G8LU62_ACECE</name>
<proteinExistence type="predicted"/>
<dbReference type="AlphaFoldDB" id="G8LU62"/>
<feature type="transmembrane region" description="Helical" evidence="1">
    <location>
        <begin position="27"/>
        <end position="44"/>
    </location>
</feature>
<evidence type="ECO:0000256" key="1">
    <source>
        <dbReference type="SAM" id="Phobius"/>
    </source>
</evidence>
<dbReference type="STRING" id="720554.Clocl_1841"/>
<dbReference type="Proteomes" id="UP000005435">
    <property type="component" value="Chromosome"/>
</dbReference>
<keyword evidence="1" id="KW-0812">Transmembrane</keyword>
<gene>
    <name evidence="2" type="ordered locus">Clocl_1841</name>
</gene>
<organism evidence="2 3">
    <name type="scientific">Acetivibrio clariflavus (strain DSM 19732 / NBRC 101661 / EBR45)</name>
    <name type="common">Clostridium clariflavum</name>
    <dbReference type="NCBI Taxonomy" id="720554"/>
    <lineage>
        <taxon>Bacteria</taxon>
        <taxon>Bacillati</taxon>
        <taxon>Bacillota</taxon>
        <taxon>Clostridia</taxon>
        <taxon>Eubacteriales</taxon>
        <taxon>Oscillospiraceae</taxon>
        <taxon>Acetivibrio</taxon>
    </lineage>
</organism>
<keyword evidence="1" id="KW-1133">Transmembrane helix</keyword>
<sequence length="51" mass="6165" precursor="true">MKRRIIAWCLLIGFVLLLLNILIFKKFLQASFFVYIVICAYFLMTRNQKSY</sequence>
<reference evidence="3" key="1">
    <citation type="submission" date="2011-12" db="EMBL/GenBank/DDBJ databases">
        <title>Complete sequence of Clostridium clariflavum DSM 19732.</title>
        <authorList>
            <consortium name="US DOE Joint Genome Institute"/>
            <person name="Lucas S."/>
            <person name="Han J."/>
            <person name="Lapidus A."/>
            <person name="Cheng J.-F."/>
            <person name="Goodwin L."/>
            <person name="Pitluck S."/>
            <person name="Peters L."/>
            <person name="Teshima H."/>
            <person name="Detter J.C."/>
            <person name="Han C."/>
            <person name="Tapia R."/>
            <person name="Land M."/>
            <person name="Hauser L."/>
            <person name="Kyrpides N."/>
            <person name="Ivanova N."/>
            <person name="Pagani I."/>
            <person name="Kitzmiller T."/>
            <person name="Lynd L."/>
            <person name="Izquierdo J."/>
            <person name="Woyke T."/>
        </authorList>
    </citation>
    <scope>NUCLEOTIDE SEQUENCE [LARGE SCALE GENOMIC DNA]</scope>
    <source>
        <strain evidence="3">DSM 19732 / NBRC 101661 / EBR45</strain>
    </source>
</reference>
<feature type="transmembrane region" description="Helical" evidence="1">
    <location>
        <begin position="5"/>
        <end position="21"/>
    </location>
</feature>
<keyword evidence="3" id="KW-1185">Reference proteome</keyword>
<accession>G8LU62</accession>
<dbReference type="EMBL" id="CP003065">
    <property type="protein sequence ID" value="AEV68450.1"/>
    <property type="molecule type" value="Genomic_DNA"/>
</dbReference>
<keyword evidence="1" id="KW-0472">Membrane</keyword>
<evidence type="ECO:0000313" key="2">
    <source>
        <dbReference type="EMBL" id="AEV68450.1"/>
    </source>
</evidence>
<protein>
    <submittedName>
        <fullName evidence="2">Uncharacterized protein</fullName>
    </submittedName>
</protein>